<keyword evidence="2" id="KW-0812">Transmembrane</keyword>
<evidence type="ECO:0000313" key="3">
    <source>
        <dbReference type="EMBL" id="QHV97576.1"/>
    </source>
</evidence>
<protein>
    <submittedName>
        <fullName evidence="3">Uncharacterized protein</fullName>
    </submittedName>
</protein>
<keyword evidence="2" id="KW-1133">Transmembrane helix</keyword>
<evidence type="ECO:0000256" key="2">
    <source>
        <dbReference type="SAM" id="Phobius"/>
    </source>
</evidence>
<organism evidence="3 4">
    <name type="scientific">Spirosoma endbachense</name>
    <dbReference type="NCBI Taxonomy" id="2666025"/>
    <lineage>
        <taxon>Bacteria</taxon>
        <taxon>Pseudomonadati</taxon>
        <taxon>Bacteroidota</taxon>
        <taxon>Cytophagia</taxon>
        <taxon>Cytophagales</taxon>
        <taxon>Cytophagaceae</taxon>
        <taxon>Spirosoma</taxon>
    </lineage>
</organism>
<sequence length="281" mass="31886">MSIEEKAIKAFEYQLEELDNVTDRMKGRIWADFTVGIIKKYLGDDSNFLTHTSVYSIFYDKWQFDSDIRLAKELIRNCIKYIEINGSLNHLNPIPPIPVAVSESPKINFLYRISESWAIALITAIAGILYGAGFFIGDYTAKNRIDEERIKLKIEVQKLQLKNSSLVAQLNKIKKSNTSMETSNSKLIRRDQFKNWPFTVEQGILKCENNKVTFEANGIVYGVNGLGSTYAKNNGGRDTSEIWAVDEKATKKLIEDGIPKENATTYINISEVLDYGLSLCK</sequence>
<dbReference type="AlphaFoldDB" id="A0A6P1W1M8"/>
<feature type="transmembrane region" description="Helical" evidence="2">
    <location>
        <begin position="116"/>
        <end position="136"/>
    </location>
</feature>
<reference evidence="3 4" key="1">
    <citation type="submission" date="2019-11" db="EMBL/GenBank/DDBJ databases">
        <title>Spirosoma endbachense sp. nov., isolated from a natural salt meadow.</title>
        <authorList>
            <person name="Rojas J."/>
            <person name="Ambika Manirajan B."/>
            <person name="Ratering S."/>
            <person name="Suarez C."/>
            <person name="Geissler-Plaum R."/>
            <person name="Schnell S."/>
        </authorList>
    </citation>
    <scope>NUCLEOTIDE SEQUENCE [LARGE SCALE GENOMIC DNA]</scope>
    <source>
        <strain evidence="3 4">I-24</strain>
    </source>
</reference>
<keyword evidence="4" id="KW-1185">Reference proteome</keyword>
<dbReference type="EMBL" id="CP045997">
    <property type="protein sequence ID" value="QHV97576.1"/>
    <property type="molecule type" value="Genomic_DNA"/>
</dbReference>
<gene>
    <name evidence="3" type="ORF">GJR95_22330</name>
</gene>
<evidence type="ECO:0000256" key="1">
    <source>
        <dbReference type="SAM" id="Coils"/>
    </source>
</evidence>
<keyword evidence="1" id="KW-0175">Coiled coil</keyword>
<proteinExistence type="predicted"/>
<dbReference type="Proteomes" id="UP000464577">
    <property type="component" value="Chromosome"/>
</dbReference>
<evidence type="ECO:0000313" key="4">
    <source>
        <dbReference type="Proteomes" id="UP000464577"/>
    </source>
</evidence>
<feature type="coiled-coil region" evidence="1">
    <location>
        <begin position="142"/>
        <end position="176"/>
    </location>
</feature>
<accession>A0A6P1W1M8</accession>
<dbReference type="RefSeq" id="WP_162387987.1">
    <property type="nucleotide sequence ID" value="NZ_CP045997.1"/>
</dbReference>
<keyword evidence="2" id="KW-0472">Membrane</keyword>
<name>A0A6P1W1M8_9BACT</name>
<dbReference type="KEGG" id="senf:GJR95_22330"/>